<keyword evidence="3" id="KW-0539">Nucleus</keyword>
<dbReference type="InterPro" id="IPR013882">
    <property type="entry name" value="Ctp1_C"/>
</dbReference>
<reference evidence="7" key="1">
    <citation type="journal article" date="2021" name="IMA Fungus">
        <title>Genomic characterization of three marine fungi, including Emericellopsis atlantica sp. nov. with signatures of a generalist lifestyle and marine biomass degradation.</title>
        <authorList>
            <person name="Hagestad O.C."/>
            <person name="Hou L."/>
            <person name="Andersen J.H."/>
            <person name="Hansen E.H."/>
            <person name="Altermark B."/>
            <person name="Li C."/>
            <person name="Kuhnert E."/>
            <person name="Cox R.J."/>
            <person name="Crous P.W."/>
            <person name="Spatafora J.W."/>
            <person name="Lail K."/>
            <person name="Amirebrahimi M."/>
            <person name="Lipzen A."/>
            <person name="Pangilinan J."/>
            <person name="Andreopoulos W."/>
            <person name="Hayes R.D."/>
            <person name="Ng V."/>
            <person name="Grigoriev I.V."/>
            <person name="Jackson S.A."/>
            <person name="Sutton T.D.S."/>
            <person name="Dobson A.D.W."/>
            <person name="Rama T."/>
        </authorList>
    </citation>
    <scope>NUCLEOTIDE SEQUENCE</scope>
    <source>
        <strain evidence="7">TRa3180A</strain>
    </source>
</reference>
<keyword evidence="4" id="KW-0175">Coiled coil</keyword>
<feature type="compositionally biased region" description="Basic and acidic residues" evidence="5">
    <location>
        <begin position="512"/>
        <end position="525"/>
    </location>
</feature>
<proteinExistence type="predicted"/>
<evidence type="ECO:0000256" key="4">
    <source>
        <dbReference type="SAM" id="Coils"/>
    </source>
</evidence>
<dbReference type="GO" id="GO:0004519">
    <property type="term" value="F:endonuclease activity"/>
    <property type="evidence" value="ECO:0007669"/>
    <property type="project" value="UniProtKB-KW"/>
</dbReference>
<dbReference type="GO" id="GO:0005634">
    <property type="term" value="C:nucleus"/>
    <property type="evidence" value="ECO:0007669"/>
    <property type="project" value="UniProtKB-SubCell"/>
</dbReference>
<evidence type="ECO:0000259" key="6">
    <source>
        <dbReference type="Pfam" id="PF08573"/>
    </source>
</evidence>
<feature type="compositionally biased region" description="Polar residues" evidence="5">
    <location>
        <begin position="486"/>
        <end position="511"/>
    </location>
</feature>
<dbReference type="AlphaFoldDB" id="A0A9P8CH12"/>
<dbReference type="Pfam" id="PF08573">
    <property type="entry name" value="SAE2"/>
    <property type="match status" value="1"/>
</dbReference>
<protein>
    <submittedName>
        <fullName evidence="7">DNA repair protein endonuclease SAE2/CtIP C-terminus-domain-containing protein</fullName>
    </submittedName>
</protein>
<feature type="domain" description="DNA endonuclease activator Ctp1 C-terminal" evidence="6">
    <location>
        <begin position="622"/>
        <end position="736"/>
    </location>
</feature>
<name>A0A9P8CH12_9HELO</name>
<comment type="caution">
    <text evidence="7">The sequence shown here is derived from an EMBL/GenBank/DDBJ whole genome shotgun (WGS) entry which is preliminary data.</text>
</comment>
<organism evidence="7 8">
    <name type="scientific">Calycina marina</name>
    <dbReference type="NCBI Taxonomy" id="1763456"/>
    <lineage>
        <taxon>Eukaryota</taxon>
        <taxon>Fungi</taxon>
        <taxon>Dikarya</taxon>
        <taxon>Ascomycota</taxon>
        <taxon>Pezizomycotina</taxon>
        <taxon>Leotiomycetes</taxon>
        <taxon>Helotiales</taxon>
        <taxon>Pezizellaceae</taxon>
        <taxon>Calycina</taxon>
    </lineage>
</organism>
<evidence type="ECO:0000256" key="2">
    <source>
        <dbReference type="ARBA" id="ARBA00022763"/>
    </source>
</evidence>
<comment type="subcellular location">
    <subcellularLocation>
        <location evidence="1">Nucleus</location>
    </subcellularLocation>
</comment>
<sequence>MEALEKCRLDIMHCLDTAKRDLNSELELASNTSSATVPKFEVEIEVDNSESVTGSKHKSLQMKYNKIYEQSKEIYAQLQQTNTARKELELRLRSERKKVNDYYTYTQNQQEVIIKNKSKIKSLQEEIRNLKGEAMKRPPQTVGHPSIGGTLAEDSVPQLPRRNHGGVVHKLSRDVSNTEINVDPREASFSLTRAGLCVPSTASECHRSATESPTCKEESDIPLAITKNLGYMPSELLKSGNASVEDTQFVDLEPHHSSSTQSDTDFVPAISPSDREILSSSPLPHLPSSPDIPVFISSRAVKKRKLGTDQESERRPATKIKVEHVLSSSPIGLNAILPSDSIDLDDIGRKQATPRKQRREPIYQTSANLLAATNPDISTSRLNLIRHQQRENNTLPITPKTTIIRKNDTILRQLSTNKQILPRAANKKAPSRRRTPTNKDVSQLLEDGENTQLTDILLLGKYDGRLGNLLETPTSPKHIITPASRAVQSQDIATKSENQEYRSLNSDTRTTSVKDHDDHSPSETGRMTHEVFNKKHSKVGARPSLPSLNTDATRGVARLLSRDKELSLFAGSPIMAKSQSLVLADRKNEHPLKVPLRTRPVEQLSLSNFKINPKFNQGKNYAFNEVVRNKQARQCLPGCTKPDCCGDKFKNMARLMQEPDEVLTLSQEEANYELLKVHLGDNAYKLDKMSDKLKADLLIDAKARDYANKFSRHRVAYERPKSPVGFWRVDFPTTQEEIDDRAKIKEQTFAKIKERYDEAMRPGGRYLFYDE</sequence>
<evidence type="ECO:0000256" key="1">
    <source>
        <dbReference type="ARBA" id="ARBA00004123"/>
    </source>
</evidence>
<keyword evidence="8" id="KW-1185">Reference proteome</keyword>
<dbReference type="Proteomes" id="UP000887226">
    <property type="component" value="Unassembled WGS sequence"/>
</dbReference>
<dbReference type="OrthoDB" id="5801062at2759"/>
<keyword evidence="7" id="KW-0540">Nuclease</keyword>
<keyword evidence="7" id="KW-0255">Endonuclease</keyword>
<evidence type="ECO:0000256" key="3">
    <source>
        <dbReference type="ARBA" id="ARBA00023242"/>
    </source>
</evidence>
<dbReference type="EMBL" id="MU253804">
    <property type="protein sequence ID" value="KAG9246432.1"/>
    <property type="molecule type" value="Genomic_DNA"/>
</dbReference>
<feature type="region of interest" description="Disordered" evidence="5">
    <location>
        <begin position="483"/>
        <end position="525"/>
    </location>
</feature>
<dbReference type="PANTHER" id="PTHR15107">
    <property type="entry name" value="RETINOBLASTOMA BINDING PROTEIN 8"/>
    <property type="match status" value="1"/>
</dbReference>
<gene>
    <name evidence="7" type="ORF">BJ878DRAFT_497009</name>
</gene>
<keyword evidence="7" id="KW-0378">Hydrolase</keyword>
<feature type="coiled-coil region" evidence="4">
    <location>
        <begin position="78"/>
        <end position="133"/>
    </location>
</feature>
<dbReference type="GO" id="GO:0010792">
    <property type="term" value="P:DNA double-strand break processing involved in repair via single-strand annealing"/>
    <property type="evidence" value="ECO:0007669"/>
    <property type="project" value="TreeGrafter"/>
</dbReference>
<evidence type="ECO:0000256" key="5">
    <source>
        <dbReference type="SAM" id="MobiDB-lite"/>
    </source>
</evidence>
<dbReference type="GO" id="GO:0003684">
    <property type="term" value="F:damaged DNA binding"/>
    <property type="evidence" value="ECO:0007669"/>
    <property type="project" value="TreeGrafter"/>
</dbReference>
<dbReference type="PANTHER" id="PTHR15107:SF0">
    <property type="entry name" value="DNA ENDONUCLEASE ACTIVATOR CTP1 C-TERMINAL DOMAIN-CONTAINING PROTEIN"/>
    <property type="match status" value="1"/>
</dbReference>
<keyword evidence="2" id="KW-0227">DNA damage</keyword>
<evidence type="ECO:0000313" key="7">
    <source>
        <dbReference type="EMBL" id="KAG9246432.1"/>
    </source>
</evidence>
<evidence type="ECO:0000313" key="8">
    <source>
        <dbReference type="Proteomes" id="UP000887226"/>
    </source>
</evidence>
<dbReference type="InterPro" id="IPR033316">
    <property type="entry name" value="RBBP8-like"/>
</dbReference>
<accession>A0A9P8CH12</accession>